<protein>
    <recommendedName>
        <fullName evidence="2">Allene oxide cyclase barrel-like domain-containing protein</fullName>
    </recommendedName>
</protein>
<evidence type="ECO:0000256" key="1">
    <source>
        <dbReference type="SAM" id="SignalP"/>
    </source>
</evidence>
<feature type="signal peptide" evidence="1">
    <location>
        <begin position="1"/>
        <end position="31"/>
    </location>
</feature>
<keyword evidence="4" id="KW-1185">Reference proteome</keyword>
<evidence type="ECO:0000313" key="3">
    <source>
        <dbReference type="EMBL" id="UTI65164.1"/>
    </source>
</evidence>
<dbReference type="EMBL" id="CP098502">
    <property type="protein sequence ID" value="UTI65164.1"/>
    <property type="molecule type" value="Genomic_DNA"/>
</dbReference>
<dbReference type="RefSeq" id="WP_254571851.1">
    <property type="nucleotide sequence ID" value="NZ_CP098502.1"/>
</dbReference>
<dbReference type="InterPro" id="IPR041013">
    <property type="entry name" value="AOC-like"/>
</dbReference>
<name>A0ABY5DUA1_9ACTN</name>
<dbReference type="Pfam" id="PF18678">
    <property type="entry name" value="AOC_like"/>
    <property type="match status" value="1"/>
</dbReference>
<dbReference type="Proteomes" id="UP001056035">
    <property type="component" value="Chromosome"/>
</dbReference>
<organism evidence="3 4">
    <name type="scientific">Paraconexibacter antarcticus</name>
    <dbReference type="NCBI Taxonomy" id="2949664"/>
    <lineage>
        <taxon>Bacteria</taxon>
        <taxon>Bacillati</taxon>
        <taxon>Actinomycetota</taxon>
        <taxon>Thermoleophilia</taxon>
        <taxon>Solirubrobacterales</taxon>
        <taxon>Paraconexibacteraceae</taxon>
        <taxon>Paraconexibacter</taxon>
    </lineage>
</organism>
<gene>
    <name evidence="3" type="ORF">NBH00_02885</name>
</gene>
<dbReference type="InterPro" id="IPR044859">
    <property type="entry name" value="Allene_oxi_cyc_Dirigent"/>
</dbReference>
<dbReference type="Gene3D" id="2.40.480.10">
    <property type="entry name" value="Allene oxide cyclase-like"/>
    <property type="match status" value="1"/>
</dbReference>
<keyword evidence="1" id="KW-0732">Signal</keyword>
<evidence type="ECO:0000259" key="2">
    <source>
        <dbReference type="Pfam" id="PF18678"/>
    </source>
</evidence>
<reference evidence="3 4" key="1">
    <citation type="submission" date="2022-06" db="EMBL/GenBank/DDBJ databases">
        <title>Paraconexibacter antarcticus.</title>
        <authorList>
            <person name="Kim C.S."/>
        </authorList>
    </citation>
    <scope>NUCLEOTIDE SEQUENCE [LARGE SCALE GENOMIC DNA]</scope>
    <source>
        <strain evidence="3 4">02-257</strain>
    </source>
</reference>
<evidence type="ECO:0000313" key="4">
    <source>
        <dbReference type="Proteomes" id="UP001056035"/>
    </source>
</evidence>
<accession>A0ABY5DUA1</accession>
<feature type="chain" id="PRO_5045110688" description="Allene oxide cyclase barrel-like domain-containing protein" evidence="1">
    <location>
        <begin position="32"/>
        <end position="151"/>
    </location>
</feature>
<feature type="domain" description="Allene oxide cyclase barrel-like" evidence="2">
    <location>
        <begin position="85"/>
        <end position="143"/>
    </location>
</feature>
<proteinExistence type="predicted"/>
<sequence>MHRTTITALAATGLTALATALAITTTGSAQAPVPPTTLHLVSKDKKTVGFFPRHDPRQGDRLGFGAAVTGDDTGSELLICTIIGSHTALCTVQENLADGTITAQGVITNGKVHHTPFAVTGGTGRYDGAHGTALATDRTPATTDIDITLRP</sequence>